<gene>
    <name evidence="5" type="ORF">D3878_05755</name>
</gene>
<dbReference type="Pfam" id="PF02518">
    <property type="entry name" value="HATPase_c"/>
    <property type="match status" value="1"/>
</dbReference>
<evidence type="ECO:0000256" key="3">
    <source>
        <dbReference type="ARBA" id="ARBA00023012"/>
    </source>
</evidence>
<comment type="caution">
    <text evidence="5">The sequence shown here is derived from an EMBL/GenBank/DDBJ whole genome shotgun (WGS) entry which is preliminary data.</text>
</comment>
<dbReference type="InterPro" id="IPR011712">
    <property type="entry name" value="Sig_transdc_His_kin_sub3_dim/P"/>
</dbReference>
<keyword evidence="6" id="KW-1185">Reference proteome</keyword>
<dbReference type="Pfam" id="PF08447">
    <property type="entry name" value="PAS_3"/>
    <property type="match status" value="1"/>
</dbReference>
<dbReference type="InterPro" id="IPR050482">
    <property type="entry name" value="Sensor_HK_TwoCompSys"/>
</dbReference>
<dbReference type="GO" id="GO:0046983">
    <property type="term" value="F:protein dimerization activity"/>
    <property type="evidence" value="ECO:0007669"/>
    <property type="project" value="InterPro"/>
</dbReference>
<dbReference type="PROSITE" id="PS50112">
    <property type="entry name" value="PAS"/>
    <property type="match status" value="1"/>
</dbReference>
<protein>
    <submittedName>
        <fullName evidence="5">PAS domain-containing sensor histidine kinase</fullName>
    </submittedName>
</protein>
<dbReference type="SUPFAM" id="SSF55785">
    <property type="entry name" value="PYP-like sensor domain (PAS domain)"/>
    <property type="match status" value="1"/>
</dbReference>
<proteinExistence type="predicted"/>
<dbReference type="SUPFAM" id="SSF55874">
    <property type="entry name" value="ATPase domain of HSP90 chaperone/DNA topoisomerase II/histidine kinase"/>
    <property type="match status" value="1"/>
</dbReference>
<dbReference type="PANTHER" id="PTHR24421">
    <property type="entry name" value="NITRATE/NITRITE SENSOR PROTEIN NARX-RELATED"/>
    <property type="match status" value="1"/>
</dbReference>
<dbReference type="InterPro" id="IPR035965">
    <property type="entry name" value="PAS-like_dom_sf"/>
</dbReference>
<dbReference type="CDD" id="cd00130">
    <property type="entry name" value="PAS"/>
    <property type="match status" value="1"/>
</dbReference>
<feature type="domain" description="PAS" evidence="4">
    <location>
        <begin position="9"/>
        <end position="85"/>
    </location>
</feature>
<evidence type="ECO:0000256" key="1">
    <source>
        <dbReference type="ARBA" id="ARBA00022679"/>
    </source>
</evidence>
<name>A0A3A3FYB9_9BURK</name>
<dbReference type="GO" id="GO:0016020">
    <property type="term" value="C:membrane"/>
    <property type="evidence" value="ECO:0007669"/>
    <property type="project" value="InterPro"/>
</dbReference>
<dbReference type="EMBL" id="QYUQ01000002">
    <property type="protein sequence ID" value="RJG01147.1"/>
    <property type="molecule type" value="Genomic_DNA"/>
</dbReference>
<dbReference type="InterPro" id="IPR013655">
    <property type="entry name" value="PAS_fold_3"/>
</dbReference>
<dbReference type="InterPro" id="IPR003594">
    <property type="entry name" value="HATPase_dom"/>
</dbReference>
<dbReference type="GO" id="GO:0000155">
    <property type="term" value="F:phosphorelay sensor kinase activity"/>
    <property type="evidence" value="ECO:0007669"/>
    <property type="project" value="InterPro"/>
</dbReference>
<dbReference type="Gene3D" id="1.20.5.1930">
    <property type="match status" value="1"/>
</dbReference>
<accession>A0A3A3FYB9</accession>
<dbReference type="InterPro" id="IPR000014">
    <property type="entry name" value="PAS"/>
</dbReference>
<sequence length="369" mass="40936">MRKKILTDWESRFQAIVSNTPGLVFQCLLRGDGTLDFPYLSDGCHALLGITQQQLHDAPARLSELLLPEDRASFQDAMKASASSGKSWNWEGRIRVVQWNDIKWINLRCTPRLPVGAEPQWDGIMSNITESKLEQAEIKRSRAQLAELSAHVEKVKEEERTRIAREIHDDLGGNLTAIKMALALLVKRLPPESAKDLSDKAHYVDILVDRTLESIHRIAGDLRPGVLDFGITAAIEWQAREFEKQTGTPCTLSADTQEIELPQEQATALFRIFQEALTNISKHAGASRVKVKLLRAEQHLLLEVADNGKGISAADQGKPHSFGIRGMTERAHALGGEFCLDKAAPPGDGCVVRIRIPLEHALTSTANRQ</sequence>
<reference evidence="6" key="1">
    <citation type="submission" date="2018-09" db="EMBL/GenBank/DDBJ databases">
        <authorList>
            <person name="Zhu H."/>
        </authorList>
    </citation>
    <scope>NUCLEOTIDE SEQUENCE [LARGE SCALE GENOMIC DNA]</scope>
    <source>
        <strain evidence="6">K1S02-23</strain>
    </source>
</reference>
<evidence type="ECO:0000313" key="6">
    <source>
        <dbReference type="Proteomes" id="UP000266327"/>
    </source>
</evidence>
<dbReference type="SMART" id="SM00091">
    <property type="entry name" value="PAS"/>
    <property type="match status" value="1"/>
</dbReference>
<dbReference type="PANTHER" id="PTHR24421:SF59">
    <property type="entry name" value="OXYGEN SENSOR HISTIDINE KINASE NREB"/>
    <property type="match status" value="1"/>
</dbReference>
<evidence type="ECO:0000259" key="4">
    <source>
        <dbReference type="PROSITE" id="PS50112"/>
    </source>
</evidence>
<dbReference type="Proteomes" id="UP000266327">
    <property type="component" value="Unassembled WGS sequence"/>
</dbReference>
<dbReference type="CDD" id="cd16917">
    <property type="entry name" value="HATPase_UhpB-NarQ-NarX-like"/>
    <property type="match status" value="1"/>
</dbReference>
<dbReference type="OrthoDB" id="9813412at2"/>
<keyword evidence="3" id="KW-0902">Two-component regulatory system</keyword>
<dbReference type="SMART" id="SM00387">
    <property type="entry name" value="HATPase_c"/>
    <property type="match status" value="1"/>
</dbReference>
<dbReference type="RefSeq" id="WP_119784597.1">
    <property type="nucleotide sequence ID" value="NZ_QYUQ01000002.1"/>
</dbReference>
<dbReference type="Gene3D" id="3.30.565.10">
    <property type="entry name" value="Histidine kinase-like ATPase, C-terminal domain"/>
    <property type="match status" value="1"/>
</dbReference>
<keyword evidence="1" id="KW-0808">Transferase</keyword>
<dbReference type="InterPro" id="IPR036890">
    <property type="entry name" value="HATPase_C_sf"/>
</dbReference>
<evidence type="ECO:0000256" key="2">
    <source>
        <dbReference type="ARBA" id="ARBA00022777"/>
    </source>
</evidence>
<dbReference type="AlphaFoldDB" id="A0A3A3FYB9"/>
<dbReference type="Pfam" id="PF07730">
    <property type="entry name" value="HisKA_3"/>
    <property type="match status" value="1"/>
</dbReference>
<keyword evidence="2 5" id="KW-0418">Kinase</keyword>
<evidence type="ECO:0000313" key="5">
    <source>
        <dbReference type="EMBL" id="RJG01147.1"/>
    </source>
</evidence>
<dbReference type="Gene3D" id="3.30.450.20">
    <property type="entry name" value="PAS domain"/>
    <property type="match status" value="1"/>
</dbReference>
<organism evidence="5 6">
    <name type="scientific">Noviherbaspirillum sedimenti</name>
    <dbReference type="NCBI Taxonomy" id="2320865"/>
    <lineage>
        <taxon>Bacteria</taxon>
        <taxon>Pseudomonadati</taxon>
        <taxon>Pseudomonadota</taxon>
        <taxon>Betaproteobacteria</taxon>
        <taxon>Burkholderiales</taxon>
        <taxon>Oxalobacteraceae</taxon>
        <taxon>Noviherbaspirillum</taxon>
    </lineage>
</organism>